<dbReference type="SMART" id="SM00936">
    <property type="entry name" value="PBP5_C"/>
    <property type="match status" value="1"/>
</dbReference>
<protein>
    <recommendedName>
        <fullName evidence="4">serine-type D-Ala-D-Ala carboxypeptidase</fullName>
        <ecNumber evidence="4">3.4.16.4</ecNumber>
    </recommendedName>
</protein>
<name>A0A1U9K117_9BURK</name>
<dbReference type="GO" id="GO:0008360">
    <property type="term" value="P:regulation of cell shape"/>
    <property type="evidence" value="ECO:0007669"/>
    <property type="project" value="UniProtKB-KW"/>
</dbReference>
<evidence type="ECO:0000313" key="19">
    <source>
        <dbReference type="Proteomes" id="UP000189369"/>
    </source>
</evidence>
<dbReference type="AlphaFoldDB" id="A0A1U9K117"/>
<organism evidence="18 19">
    <name type="scientific">Paenalcaligenes hominis</name>
    <dbReference type="NCBI Taxonomy" id="643674"/>
    <lineage>
        <taxon>Bacteria</taxon>
        <taxon>Pseudomonadati</taxon>
        <taxon>Pseudomonadota</taxon>
        <taxon>Betaproteobacteria</taxon>
        <taxon>Burkholderiales</taxon>
        <taxon>Alcaligenaceae</taxon>
        <taxon>Paenalcaligenes</taxon>
    </lineage>
</organism>
<dbReference type="InterPro" id="IPR018044">
    <property type="entry name" value="Peptidase_S11"/>
</dbReference>
<dbReference type="KEGG" id="phn:PAEH1_09455"/>
<feature type="active site" description="Acyl-ester intermediate" evidence="13">
    <location>
        <position position="79"/>
    </location>
</feature>
<keyword evidence="8" id="KW-0378">Hydrolase</keyword>
<evidence type="ECO:0000256" key="7">
    <source>
        <dbReference type="ARBA" id="ARBA00022729"/>
    </source>
</evidence>
<feature type="domain" description="Peptidase S11 D-Ala-D-Ala carboxypeptidase A C-terminal" evidence="17">
    <location>
        <begin position="291"/>
        <end position="381"/>
    </location>
</feature>
<dbReference type="PANTHER" id="PTHR21581">
    <property type="entry name" value="D-ALANYL-D-ALANINE CARBOXYPEPTIDASE"/>
    <property type="match status" value="1"/>
</dbReference>
<evidence type="ECO:0000256" key="9">
    <source>
        <dbReference type="ARBA" id="ARBA00022960"/>
    </source>
</evidence>
<keyword evidence="6" id="KW-0645">Protease</keyword>
<evidence type="ECO:0000256" key="5">
    <source>
        <dbReference type="ARBA" id="ARBA00022645"/>
    </source>
</evidence>
<feature type="signal peptide" evidence="16">
    <location>
        <begin position="1"/>
        <end position="27"/>
    </location>
</feature>
<evidence type="ECO:0000256" key="8">
    <source>
        <dbReference type="ARBA" id="ARBA00022801"/>
    </source>
</evidence>
<evidence type="ECO:0000256" key="15">
    <source>
        <dbReference type="RuleBase" id="RU004016"/>
    </source>
</evidence>
<feature type="chain" id="PRO_5012143280" description="serine-type D-Ala-D-Ala carboxypeptidase" evidence="16">
    <location>
        <begin position="28"/>
        <end position="397"/>
    </location>
</feature>
<dbReference type="SUPFAM" id="SSF56601">
    <property type="entry name" value="beta-lactamase/transpeptidase-like"/>
    <property type="match status" value="1"/>
</dbReference>
<evidence type="ECO:0000256" key="10">
    <source>
        <dbReference type="ARBA" id="ARBA00022984"/>
    </source>
</evidence>
<dbReference type="EC" id="3.4.16.4" evidence="4"/>
<dbReference type="Pfam" id="PF00768">
    <property type="entry name" value="Peptidase_S11"/>
    <property type="match status" value="1"/>
</dbReference>
<dbReference type="InterPro" id="IPR015956">
    <property type="entry name" value="Peniciliin-bd_prot_C_sf"/>
</dbReference>
<dbReference type="InterPro" id="IPR012338">
    <property type="entry name" value="Beta-lactam/transpept-like"/>
</dbReference>
<keyword evidence="11" id="KW-0961">Cell wall biogenesis/degradation</keyword>
<dbReference type="GO" id="GO:0009002">
    <property type="term" value="F:serine-type D-Ala-D-Ala carboxypeptidase activity"/>
    <property type="evidence" value="ECO:0007669"/>
    <property type="project" value="UniProtKB-EC"/>
</dbReference>
<dbReference type="InterPro" id="IPR001967">
    <property type="entry name" value="Peptidase_S11_N"/>
</dbReference>
<evidence type="ECO:0000256" key="11">
    <source>
        <dbReference type="ARBA" id="ARBA00023316"/>
    </source>
</evidence>
<evidence type="ECO:0000259" key="17">
    <source>
        <dbReference type="SMART" id="SM00936"/>
    </source>
</evidence>
<gene>
    <name evidence="18" type="ORF">PAEH1_09455</name>
</gene>
<dbReference type="STRING" id="643674.PAEH1_09455"/>
<proteinExistence type="inferred from homology"/>
<comment type="function">
    <text evidence="1">Removes C-terminal D-alanyl residues from sugar-peptide cell wall precursors.</text>
</comment>
<dbReference type="EMBL" id="CP019697">
    <property type="protein sequence ID" value="AQS51731.1"/>
    <property type="molecule type" value="Genomic_DNA"/>
</dbReference>
<comment type="similarity">
    <text evidence="3 15">Belongs to the peptidase S11 family.</text>
</comment>
<evidence type="ECO:0000256" key="3">
    <source>
        <dbReference type="ARBA" id="ARBA00007164"/>
    </source>
</evidence>
<dbReference type="Proteomes" id="UP000189369">
    <property type="component" value="Chromosome"/>
</dbReference>
<evidence type="ECO:0000256" key="1">
    <source>
        <dbReference type="ARBA" id="ARBA00003217"/>
    </source>
</evidence>
<feature type="active site" evidence="13">
    <location>
        <position position="139"/>
    </location>
</feature>
<evidence type="ECO:0000256" key="2">
    <source>
        <dbReference type="ARBA" id="ARBA00004752"/>
    </source>
</evidence>
<reference evidence="18 19" key="1">
    <citation type="submission" date="2017-01" db="EMBL/GenBank/DDBJ databases">
        <title>Complete Genome Sequence of Paenalcaligenes hominis, Isolated from a paraplegic Patient with neurogenic bladder.</title>
        <authorList>
            <person name="Mukhopadhyay R."/>
            <person name="Joaquin J."/>
            <person name="Hogue R."/>
            <person name="Kilaru A."/>
            <person name="Jospin G."/>
            <person name="Mars K."/>
            <person name="Eisen J.A."/>
            <person name="Chaturvedi V."/>
        </authorList>
    </citation>
    <scope>NUCLEOTIDE SEQUENCE [LARGE SCALE GENOMIC DNA]</scope>
    <source>
        <strain evidence="18 19">15S00501</strain>
    </source>
</reference>
<dbReference type="Pfam" id="PF07943">
    <property type="entry name" value="PBP5_C"/>
    <property type="match status" value="1"/>
</dbReference>
<keyword evidence="9" id="KW-0133">Cell shape</keyword>
<evidence type="ECO:0000256" key="14">
    <source>
        <dbReference type="PIRSR" id="PIRSR618044-2"/>
    </source>
</evidence>
<dbReference type="GO" id="GO:0071555">
    <property type="term" value="P:cell wall organization"/>
    <property type="evidence" value="ECO:0007669"/>
    <property type="project" value="UniProtKB-KW"/>
</dbReference>
<dbReference type="InterPro" id="IPR012907">
    <property type="entry name" value="Peptidase_S11_C"/>
</dbReference>
<feature type="active site" description="Proton acceptor" evidence="13">
    <location>
        <position position="82"/>
    </location>
</feature>
<keyword evidence="5" id="KW-0121">Carboxypeptidase</keyword>
<dbReference type="GO" id="GO:0009252">
    <property type="term" value="P:peptidoglycan biosynthetic process"/>
    <property type="evidence" value="ECO:0007669"/>
    <property type="project" value="UniProtKB-UniPathway"/>
</dbReference>
<dbReference type="OrthoDB" id="9795979at2"/>
<evidence type="ECO:0000256" key="6">
    <source>
        <dbReference type="ARBA" id="ARBA00022670"/>
    </source>
</evidence>
<dbReference type="PANTHER" id="PTHR21581:SF6">
    <property type="entry name" value="TRAFFICKING PROTEIN PARTICLE COMPLEX SUBUNIT 12"/>
    <property type="match status" value="1"/>
</dbReference>
<evidence type="ECO:0000313" key="18">
    <source>
        <dbReference type="EMBL" id="AQS51731.1"/>
    </source>
</evidence>
<keyword evidence="7 16" id="KW-0732">Signal</keyword>
<evidence type="ECO:0000256" key="12">
    <source>
        <dbReference type="ARBA" id="ARBA00034000"/>
    </source>
</evidence>
<dbReference type="PRINTS" id="PR00725">
    <property type="entry name" value="DADACBPTASE1"/>
</dbReference>
<dbReference type="SUPFAM" id="SSF69189">
    <property type="entry name" value="Penicillin-binding protein associated domain"/>
    <property type="match status" value="1"/>
</dbReference>
<evidence type="ECO:0000256" key="4">
    <source>
        <dbReference type="ARBA" id="ARBA00012448"/>
    </source>
</evidence>
<accession>A0A1U9K117</accession>
<feature type="binding site" evidence="14">
    <location>
        <position position="241"/>
    </location>
    <ligand>
        <name>substrate</name>
    </ligand>
</feature>
<dbReference type="Gene3D" id="3.40.710.10">
    <property type="entry name" value="DD-peptidase/beta-lactamase superfamily"/>
    <property type="match status" value="1"/>
</dbReference>
<sequence length="397" mass="43822">MFNNGRISLRRYVAALSLAFVPLLSVAQELASSSNPTLVSELSTIPAPTLGAKAWLSLDANSEQIIAAHNIDERIEPASLTKLMTAYLVFDAIEAGRLSLDQEVTVSENAWRTEGSRMFLNPNTQVTVNELLQGMIVQSGNDATVVLAETISGSEEAFAALMNEEAKRQGLSNTHFENGSGLPHPDHLTSVRDLGILAKNLVTRFPQHVHYYSQKEYLYNKINQPNRNRLLWLDTTVDGLKTGHTKSAGYGLVTTALRDGRRIITVVTGTANDAARTEDSLKLLNWSYQNFDTVELYKPNEPIVNARIWEGETENVGLGLKQSVWVTVPRGRSNDIKPTAHYAQPLMAPVAQDQQVGNVTFSLEDHTLANVPLLALENVPQAGFVGRMVDKVRMWFN</sequence>
<evidence type="ECO:0000256" key="16">
    <source>
        <dbReference type="SAM" id="SignalP"/>
    </source>
</evidence>
<dbReference type="Gene3D" id="2.60.410.10">
    <property type="entry name" value="D-Ala-D-Ala carboxypeptidase, C-terminal domain"/>
    <property type="match status" value="1"/>
</dbReference>
<comment type="pathway">
    <text evidence="2">Cell wall biogenesis; peptidoglycan biosynthesis.</text>
</comment>
<comment type="catalytic activity">
    <reaction evidence="12">
        <text>Preferential cleavage: (Ac)2-L-Lys-D-Ala-|-D-Ala. Also transpeptidation of peptidyl-alanyl moieties that are N-acyl substituents of D-alanine.</text>
        <dbReference type="EC" id="3.4.16.4"/>
    </reaction>
</comment>
<keyword evidence="10" id="KW-0573">Peptidoglycan synthesis</keyword>
<dbReference type="GO" id="GO:0006508">
    <property type="term" value="P:proteolysis"/>
    <property type="evidence" value="ECO:0007669"/>
    <property type="project" value="UniProtKB-KW"/>
</dbReference>
<dbReference type="InterPro" id="IPR037167">
    <property type="entry name" value="Peptidase_S11_C_sf"/>
</dbReference>
<dbReference type="UniPathway" id="UPA00219"/>
<evidence type="ECO:0000256" key="13">
    <source>
        <dbReference type="PIRSR" id="PIRSR618044-1"/>
    </source>
</evidence>